<keyword evidence="3" id="KW-1185">Reference proteome</keyword>
<dbReference type="GeneID" id="85452195"/>
<evidence type="ECO:0000313" key="2">
    <source>
        <dbReference type="EMBL" id="KAK1688631.1"/>
    </source>
</evidence>
<dbReference type="Proteomes" id="UP001224890">
    <property type="component" value="Unassembled WGS sequence"/>
</dbReference>
<accession>A0AAJ0EYH6</accession>
<feature type="region of interest" description="Disordered" evidence="1">
    <location>
        <begin position="66"/>
        <end position="87"/>
    </location>
</feature>
<protein>
    <submittedName>
        <fullName evidence="2">Uncharacterized protein</fullName>
    </submittedName>
</protein>
<evidence type="ECO:0000313" key="3">
    <source>
        <dbReference type="Proteomes" id="UP001224890"/>
    </source>
</evidence>
<feature type="compositionally biased region" description="Polar residues" evidence="1">
    <location>
        <begin position="67"/>
        <end position="77"/>
    </location>
</feature>
<reference evidence="2" key="1">
    <citation type="submission" date="2021-06" db="EMBL/GenBank/DDBJ databases">
        <title>Comparative genomics, transcriptomics and evolutionary studies reveal genomic signatures of adaptation to plant cell wall in hemibiotrophic fungi.</title>
        <authorList>
            <consortium name="DOE Joint Genome Institute"/>
            <person name="Baroncelli R."/>
            <person name="Diaz J.F."/>
            <person name="Benocci T."/>
            <person name="Peng M."/>
            <person name="Battaglia E."/>
            <person name="Haridas S."/>
            <person name="Andreopoulos W."/>
            <person name="Labutti K."/>
            <person name="Pangilinan J."/>
            <person name="Floch G.L."/>
            <person name="Makela M.R."/>
            <person name="Henrissat B."/>
            <person name="Grigoriev I.V."/>
            <person name="Crouch J.A."/>
            <person name="De Vries R.P."/>
            <person name="Sukno S.A."/>
            <person name="Thon M.R."/>
        </authorList>
    </citation>
    <scope>NUCLEOTIDE SEQUENCE</scope>
    <source>
        <strain evidence="2">CBS 193.32</strain>
    </source>
</reference>
<name>A0AAJ0EYH6_9PEZI</name>
<sequence>MHIEEKPSLANEPEQCGRMAWEAHVGTVAGSYQSVACPSVGGKLHILASCSGSLMPTLDWAGRLHPKSTNTNLTSEVRGSRLPNGREGRDLSLNASLSHLYLGSPVGRCHCHGADATKREVPRPHPRGYPNALGKLALRNRSGLGSEGIYRACRAHAHLLLVGGFIGRTLTSRGKIKLKPISRHLGGCQARNPPLPCHCLSCFHSASISKHQAL</sequence>
<evidence type="ECO:0000256" key="1">
    <source>
        <dbReference type="SAM" id="MobiDB-lite"/>
    </source>
</evidence>
<dbReference type="EMBL" id="JAHMHR010000011">
    <property type="protein sequence ID" value="KAK1688631.1"/>
    <property type="molecule type" value="Genomic_DNA"/>
</dbReference>
<organism evidence="2 3">
    <name type="scientific">Colletotrichum godetiae</name>
    <dbReference type="NCBI Taxonomy" id="1209918"/>
    <lineage>
        <taxon>Eukaryota</taxon>
        <taxon>Fungi</taxon>
        <taxon>Dikarya</taxon>
        <taxon>Ascomycota</taxon>
        <taxon>Pezizomycotina</taxon>
        <taxon>Sordariomycetes</taxon>
        <taxon>Hypocreomycetidae</taxon>
        <taxon>Glomerellales</taxon>
        <taxon>Glomerellaceae</taxon>
        <taxon>Colletotrichum</taxon>
        <taxon>Colletotrichum acutatum species complex</taxon>
    </lineage>
</organism>
<dbReference type="RefSeq" id="XP_060432326.1">
    <property type="nucleotide sequence ID" value="XM_060567669.1"/>
</dbReference>
<comment type="caution">
    <text evidence="2">The sequence shown here is derived from an EMBL/GenBank/DDBJ whole genome shotgun (WGS) entry which is preliminary data.</text>
</comment>
<gene>
    <name evidence="2" type="ORF">BDP55DRAFT_50641</name>
</gene>
<proteinExistence type="predicted"/>
<dbReference type="AlphaFoldDB" id="A0AAJ0EYH6"/>